<evidence type="ECO:0000313" key="4">
    <source>
        <dbReference type="EMBL" id="SSX20456.1"/>
    </source>
</evidence>
<evidence type="ECO:0000256" key="2">
    <source>
        <dbReference type="SAM" id="Phobius"/>
    </source>
</evidence>
<feature type="transmembrane region" description="Helical" evidence="2">
    <location>
        <begin position="523"/>
        <end position="547"/>
    </location>
</feature>
<feature type="compositionally biased region" description="Basic and acidic residues" evidence="1">
    <location>
        <begin position="801"/>
        <end position="815"/>
    </location>
</feature>
<organism evidence="3">
    <name type="scientific">Culicoides sonorensis</name>
    <name type="common">Biting midge</name>
    <dbReference type="NCBI Taxonomy" id="179676"/>
    <lineage>
        <taxon>Eukaryota</taxon>
        <taxon>Metazoa</taxon>
        <taxon>Ecdysozoa</taxon>
        <taxon>Arthropoda</taxon>
        <taxon>Hexapoda</taxon>
        <taxon>Insecta</taxon>
        <taxon>Pterygota</taxon>
        <taxon>Neoptera</taxon>
        <taxon>Endopterygota</taxon>
        <taxon>Diptera</taxon>
        <taxon>Nematocera</taxon>
        <taxon>Chironomoidea</taxon>
        <taxon>Ceratopogonidae</taxon>
        <taxon>Ceratopogoninae</taxon>
        <taxon>Culicoides</taxon>
        <taxon>Monoculicoides</taxon>
    </lineage>
</organism>
<gene>
    <name evidence="3" type="primary">CSON001504</name>
</gene>
<keyword evidence="2" id="KW-0472">Membrane</keyword>
<dbReference type="EMBL" id="UFQS01000123">
    <property type="protein sequence ID" value="SSX00076.1"/>
    <property type="molecule type" value="Genomic_DNA"/>
</dbReference>
<keyword evidence="2" id="KW-1133">Transmembrane helix</keyword>
<sequence>MVIIINKLCPVITTTLVFALHLNIVITFAIKLDTISSGINEYSKTEVDSFLHNNDQLPVVFVNNRKEKREAITGFKYDGDAVNIDGESEVNVNSNRQGKAAIVNKGSSLGLNDSTGLTRIRRSKQDLCQHLCTCDTEGTEKFLTVSCSFLMDKEYLLGSNFFIQNTTRRLRITLSDRTVLRIDDGFFQNNFVARLSEDRIRELKVNVTNCNEVFITKDTFSKTRFGLNLDEIENLVLFEGAFAGSVDGKVIISNAHMNELNAIGTSLKMFQVKNSSIGKIASQAFSVVSIDLLVFENSKIDKIEKGSVAEKLFCKYLAFIGCTIDVIESNAIDGSGIMDFELIENKINTIQKQAFVGTSLSTSIQANTIKSVGYHWLSMRDWTNITIHNNTFGEWSAINIGKTTNPDTCVFSRNFITKLASDSLNFNHSSCKLRDISFFNLCSCNVEWLEKLSPVKLIGESFCRVDETLKHCFNSTTFSIQRYLEQVCDSKTKQLDCMKNMNVKKIEGKFISPDEIRKTSKEIMIICVLGIACLLALIITLVVFFACRKSCGKSDDSENYLLTGRVKRSKTFSDDDRRIIINTLDTMKLTETHALYNRVYQNTKKLMDGGLDEADKVLCIGEIVRALHERQNPSTDYVAFTDILYKQLRPIESAPPESEVEDMTTINDTNIEIERQTSHNNEHIYAEPQLCGAQKPLLNNDYALPMDKDLQEALPLYSEPIRKVKTPPEPLPRMATPYAIGNATNVVQLTPSDAISIESPTTTTFLPSSTKNANSSKQNLPDILYQSVNNNNNNKSKFNNNRHENESTEIHPQHV</sequence>
<keyword evidence="2" id="KW-0812">Transmembrane</keyword>
<accession>A0A336K525</accession>
<feature type="region of interest" description="Disordered" evidence="1">
    <location>
        <begin position="786"/>
        <end position="815"/>
    </location>
</feature>
<evidence type="ECO:0000256" key="1">
    <source>
        <dbReference type="SAM" id="MobiDB-lite"/>
    </source>
</evidence>
<proteinExistence type="predicted"/>
<name>A0A336K525_CULSO</name>
<protein>
    <submittedName>
        <fullName evidence="3">CSON001504 protein</fullName>
    </submittedName>
</protein>
<evidence type="ECO:0000313" key="3">
    <source>
        <dbReference type="EMBL" id="SSX00076.1"/>
    </source>
</evidence>
<reference evidence="4" key="2">
    <citation type="submission" date="2018-07" db="EMBL/GenBank/DDBJ databases">
        <authorList>
            <person name="Quirk P.G."/>
            <person name="Krulwich T.A."/>
        </authorList>
    </citation>
    <scope>NUCLEOTIDE SEQUENCE</scope>
</reference>
<dbReference type="OMA" id="QEPDQQR"/>
<dbReference type="EMBL" id="UFQT01000123">
    <property type="protein sequence ID" value="SSX20456.1"/>
    <property type="molecule type" value="Genomic_DNA"/>
</dbReference>
<reference evidence="3" key="1">
    <citation type="submission" date="2018-04" db="EMBL/GenBank/DDBJ databases">
        <authorList>
            <person name="Go L.Y."/>
            <person name="Mitchell J.A."/>
        </authorList>
    </citation>
    <scope>NUCLEOTIDE SEQUENCE</scope>
    <source>
        <tissue evidence="3">Whole organism</tissue>
    </source>
</reference>
<dbReference type="VEuPathDB" id="VectorBase:CSON001504"/>
<feature type="compositionally biased region" description="Low complexity" evidence="1">
    <location>
        <begin position="789"/>
        <end position="799"/>
    </location>
</feature>
<dbReference type="AlphaFoldDB" id="A0A336K525"/>